<name>A0ABW0JGZ6_9GAMM</name>
<sequence>MTTHLPPPDPREPDEKLPGEAELAALYRQLPHSEPGPALDAAVLREAAQALGPGGESPTVLRERRRAARERGDWVHPKPVAPSPVVTPSPDDRRRMPRWPIALSTAASLMLAAGLAWHMRETPPAASTHAAPGSATQTQATAAAPPPAAAAKPAAKPAPPPPVGLPQQPPSKLAVAQRPAPPADTLRMAAADQSAERTSSKAKAIGGMSHDAPAPMSAPAAPPVALQETSGNAVEAASEMPAAMAAAPAPAAPVDATTPGSGDTPAQELDKIRQLFAHGHDREARRRLTAFQHAHPQWDLPPQLRAQLREP</sequence>
<protein>
    <recommendedName>
        <fullName evidence="4">Anti sigma-E protein RseA N-terminal domain-containing protein</fullName>
    </recommendedName>
</protein>
<evidence type="ECO:0000256" key="1">
    <source>
        <dbReference type="SAM" id="MobiDB-lite"/>
    </source>
</evidence>
<feature type="compositionally biased region" description="Low complexity" evidence="1">
    <location>
        <begin position="233"/>
        <end position="259"/>
    </location>
</feature>
<feature type="region of interest" description="Disordered" evidence="1">
    <location>
        <begin position="123"/>
        <end position="268"/>
    </location>
</feature>
<evidence type="ECO:0000313" key="2">
    <source>
        <dbReference type="EMBL" id="MFC5435144.1"/>
    </source>
</evidence>
<keyword evidence="3" id="KW-1185">Reference proteome</keyword>
<comment type="caution">
    <text evidence="2">The sequence shown here is derived from an EMBL/GenBank/DDBJ whole genome shotgun (WGS) entry which is preliminary data.</text>
</comment>
<evidence type="ECO:0000313" key="3">
    <source>
        <dbReference type="Proteomes" id="UP001596013"/>
    </source>
</evidence>
<reference evidence="3" key="1">
    <citation type="journal article" date="2019" name="Int. J. Syst. Evol. Microbiol.">
        <title>The Global Catalogue of Microorganisms (GCM) 10K type strain sequencing project: providing services to taxonomists for standard genome sequencing and annotation.</title>
        <authorList>
            <consortium name="The Broad Institute Genomics Platform"/>
            <consortium name="The Broad Institute Genome Sequencing Center for Infectious Disease"/>
            <person name="Wu L."/>
            <person name="Ma J."/>
        </authorList>
    </citation>
    <scope>NUCLEOTIDE SEQUENCE [LARGE SCALE GENOMIC DNA]</scope>
    <source>
        <strain evidence="3">JCM 17130</strain>
    </source>
</reference>
<accession>A0ABW0JGZ6</accession>
<proteinExistence type="predicted"/>
<feature type="compositionally biased region" description="Low complexity" evidence="1">
    <location>
        <begin position="212"/>
        <end position="225"/>
    </location>
</feature>
<gene>
    <name evidence="2" type="ORF">ACFPME_01100</name>
</gene>
<evidence type="ECO:0008006" key="4">
    <source>
        <dbReference type="Google" id="ProtNLM"/>
    </source>
</evidence>
<organism evidence="2 3">
    <name type="scientific">Rhodanobacter umsongensis</name>
    <dbReference type="NCBI Taxonomy" id="633153"/>
    <lineage>
        <taxon>Bacteria</taxon>
        <taxon>Pseudomonadati</taxon>
        <taxon>Pseudomonadota</taxon>
        <taxon>Gammaproteobacteria</taxon>
        <taxon>Lysobacterales</taxon>
        <taxon>Rhodanobacteraceae</taxon>
        <taxon>Rhodanobacter</taxon>
    </lineage>
</organism>
<dbReference type="Proteomes" id="UP001596013">
    <property type="component" value="Unassembled WGS sequence"/>
</dbReference>
<feature type="compositionally biased region" description="Low complexity" evidence="1">
    <location>
        <begin position="130"/>
        <end position="155"/>
    </location>
</feature>
<dbReference type="EMBL" id="JBHSMK010000002">
    <property type="protein sequence ID" value="MFC5435144.1"/>
    <property type="molecule type" value="Genomic_DNA"/>
</dbReference>
<feature type="compositionally biased region" description="Pro residues" evidence="1">
    <location>
        <begin position="156"/>
        <end position="169"/>
    </location>
</feature>
<feature type="region of interest" description="Disordered" evidence="1">
    <location>
        <begin position="43"/>
        <end position="96"/>
    </location>
</feature>
<dbReference type="RefSeq" id="WP_377301167.1">
    <property type="nucleotide sequence ID" value="NZ_JBHSMK010000002.1"/>
</dbReference>